<evidence type="ECO:0000256" key="11">
    <source>
        <dbReference type="ARBA" id="ARBA00023242"/>
    </source>
</evidence>
<evidence type="ECO:0000256" key="5">
    <source>
        <dbReference type="ARBA" id="ARBA00022801"/>
    </source>
</evidence>
<dbReference type="GO" id="GO:0006310">
    <property type="term" value="P:DNA recombination"/>
    <property type="evidence" value="ECO:0007669"/>
    <property type="project" value="UniProtKB-KW"/>
</dbReference>
<gene>
    <name evidence="13" type="primary">Dwil\GK24271</name>
    <name evidence="13" type="ORF">Dwil_GK24271</name>
</gene>
<dbReference type="InterPro" id="IPR036465">
    <property type="entry name" value="vWFA_dom_sf"/>
</dbReference>
<accession>B4N026</accession>
<dbReference type="SMART" id="SM00559">
    <property type="entry name" value="Ku78"/>
    <property type="match status" value="1"/>
</dbReference>
<evidence type="ECO:0000256" key="6">
    <source>
        <dbReference type="ARBA" id="ARBA00022806"/>
    </source>
</evidence>
<dbReference type="InterPro" id="IPR006164">
    <property type="entry name" value="DNA_bd_Ku70/Ku80"/>
</dbReference>
<dbReference type="PANTHER" id="PTHR12604:SF4">
    <property type="entry name" value="X-RAY REPAIR CROSS-COMPLEMENTING PROTEIN 5"/>
    <property type="match status" value="1"/>
</dbReference>
<dbReference type="GO" id="GO:0042162">
    <property type="term" value="F:telomeric DNA binding"/>
    <property type="evidence" value="ECO:0007669"/>
    <property type="project" value="InterPro"/>
</dbReference>
<dbReference type="eggNOG" id="KOG1471">
    <property type="taxonomic scope" value="Eukaryota"/>
</dbReference>
<evidence type="ECO:0000256" key="3">
    <source>
        <dbReference type="ARBA" id="ARBA00022741"/>
    </source>
</evidence>
<comment type="subcellular location">
    <subcellularLocation>
        <location evidence="1">Nucleus</location>
    </subcellularLocation>
</comment>
<dbReference type="GO" id="GO:0005524">
    <property type="term" value="F:ATP binding"/>
    <property type="evidence" value="ECO:0007669"/>
    <property type="project" value="UniProtKB-KW"/>
</dbReference>
<dbReference type="STRING" id="7260.B4N026"/>
<dbReference type="KEGG" id="dwi:6643978"/>
<evidence type="ECO:0000256" key="4">
    <source>
        <dbReference type="ARBA" id="ARBA00022763"/>
    </source>
</evidence>
<dbReference type="CDD" id="cd00873">
    <property type="entry name" value="KU80"/>
    <property type="match status" value="1"/>
</dbReference>
<keyword evidence="4" id="KW-0227">DNA damage</keyword>
<name>B4N026_DROWI</name>
<dbReference type="InterPro" id="IPR036494">
    <property type="entry name" value="Ku_C_sf"/>
</dbReference>
<evidence type="ECO:0000313" key="13">
    <source>
        <dbReference type="EMBL" id="EDW77961.1"/>
    </source>
</evidence>
<dbReference type="SUPFAM" id="SSF53300">
    <property type="entry name" value="vWA-like"/>
    <property type="match status" value="1"/>
</dbReference>
<dbReference type="Pfam" id="PF03731">
    <property type="entry name" value="Ku_N"/>
    <property type="match status" value="1"/>
</dbReference>
<organism evidence="13 14">
    <name type="scientific">Drosophila willistoni</name>
    <name type="common">Fruit fly</name>
    <dbReference type="NCBI Taxonomy" id="7260"/>
    <lineage>
        <taxon>Eukaryota</taxon>
        <taxon>Metazoa</taxon>
        <taxon>Ecdysozoa</taxon>
        <taxon>Arthropoda</taxon>
        <taxon>Hexapoda</taxon>
        <taxon>Insecta</taxon>
        <taxon>Pterygota</taxon>
        <taxon>Neoptera</taxon>
        <taxon>Endopterygota</taxon>
        <taxon>Diptera</taxon>
        <taxon>Brachycera</taxon>
        <taxon>Muscomorpha</taxon>
        <taxon>Ephydroidea</taxon>
        <taxon>Drosophilidae</taxon>
        <taxon>Drosophila</taxon>
        <taxon>Sophophora</taxon>
    </lineage>
</organism>
<evidence type="ECO:0000256" key="2">
    <source>
        <dbReference type="ARBA" id="ARBA00007726"/>
    </source>
</evidence>
<dbReference type="PANTHER" id="PTHR12604">
    <property type="entry name" value="KU AUTOANTIGEN DNA HELICASE"/>
    <property type="match status" value="1"/>
</dbReference>
<dbReference type="OrthoDB" id="30826at2759"/>
<keyword evidence="10" id="KW-0234">DNA repair</keyword>
<dbReference type="EMBL" id="CH963920">
    <property type="protein sequence ID" value="EDW77961.1"/>
    <property type="molecule type" value="Genomic_DNA"/>
</dbReference>
<dbReference type="Gene3D" id="2.40.290.10">
    <property type="match status" value="1"/>
</dbReference>
<dbReference type="GO" id="GO:0004386">
    <property type="term" value="F:helicase activity"/>
    <property type="evidence" value="ECO:0007669"/>
    <property type="project" value="UniProtKB-KW"/>
</dbReference>
<dbReference type="InParanoid" id="B4N026"/>
<dbReference type="GO" id="GO:0000723">
    <property type="term" value="P:telomere maintenance"/>
    <property type="evidence" value="ECO:0007669"/>
    <property type="project" value="EnsemblMetazoa"/>
</dbReference>
<dbReference type="InterPro" id="IPR005161">
    <property type="entry name" value="Ku_N"/>
</dbReference>
<dbReference type="Gene3D" id="3.40.50.410">
    <property type="entry name" value="von Willebrand factor, type A domain"/>
    <property type="match status" value="1"/>
</dbReference>
<keyword evidence="7" id="KW-0067">ATP-binding</keyword>
<keyword evidence="8" id="KW-0238">DNA-binding</keyword>
<dbReference type="GO" id="GO:0016787">
    <property type="term" value="F:hydrolase activity"/>
    <property type="evidence" value="ECO:0007669"/>
    <property type="project" value="UniProtKB-KW"/>
</dbReference>
<dbReference type="AlphaFoldDB" id="B4N026"/>
<dbReference type="GO" id="GO:0003690">
    <property type="term" value="F:double-stranded DNA binding"/>
    <property type="evidence" value="ECO:0007669"/>
    <property type="project" value="TreeGrafter"/>
</dbReference>
<dbReference type="Gene3D" id="1.25.40.240">
    <property type="entry name" value="Ku, C-terminal domain"/>
    <property type="match status" value="1"/>
</dbReference>
<keyword evidence="9" id="KW-0233">DNA recombination</keyword>
<reference evidence="13 14" key="1">
    <citation type="journal article" date="2007" name="Nature">
        <title>Evolution of genes and genomes on the Drosophila phylogeny.</title>
        <authorList>
            <consortium name="Drosophila 12 Genomes Consortium"/>
            <person name="Clark A.G."/>
            <person name="Eisen M.B."/>
            <person name="Smith D.R."/>
            <person name="Bergman C.M."/>
            <person name="Oliver B."/>
            <person name="Markow T.A."/>
            <person name="Kaufman T.C."/>
            <person name="Kellis M."/>
            <person name="Gelbart W."/>
            <person name="Iyer V.N."/>
            <person name="Pollard D.A."/>
            <person name="Sackton T.B."/>
            <person name="Larracuente A.M."/>
            <person name="Singh N.D."/>
            <person name="Abad J.P."/>
            <person name="Abt D.N."/>
            <person name="Adryan B."/>
            <person name="Aguade M."/>
            <person name="Akashi H."/>
            <person name="Anderson W.W."/>
            <person name="Aquadro C.F."/>
            <person name="Ardell D.H."/>
            <person name="Arguello R."/>
            <person name="Artieri C.G."/>
            <person name="Barbash D.A."/>
            <person name="Barker D."/>
            <person name="Barsanti P."/>
            <person name="Batterham P."/>
            <person name="Batzoglou S."/>
            <person name="Begun D."/>
            <person name="Bhutkar A."/>
            <person name="Blanco E."/>
            <person name="Bosak S.A."/>
            <person name="Bradley R.K."/>
            <person name="Brand A.D."/>
            <person name="Brent M.R."/>
            <person name="Brooks A.N."/>
            <person name="Brown R.H."/>
            <person name="Butlin R.K."/>
            <person name="Caggese C."/>
            <person name="Calvi B.R."/>
            <person name="Bernardo de Carvalho A."/>
            <person name="Caspi A."/>
            <person name="Castrezana S."/>
            <person name="Celniker S.E."/>
            <person name="Chang J.L."/>
            <person name="Chapple C."/>
            <person name="Chatterji S."/>
            <person name="Chinwalla A."/>
            <person name="Civetta A."/>
            <person name="Clifton S.W."/>
            <person name="Comeron J.M."/>
            <person name="Costello J.C."/>
            <person name="Coyne J.A."/>
            <person name="Daub J."/>
            <person name="David R.G."/>
            <person name="Delcher A.L."/>
            <person name="Delehaunty K."/>
            <person name="Do C.B."/>
            <person name="Ebling H."/>
            <person name="Edwards K."/>
            <person name="Eickbush T."/>
            <person name="Evans J.D."/>
            <person name="Filipski A."/>
            <person name="Findeiss S."/>
            <person name="Freyhult E."/>
            <person name="Fulton L."/>
            <person name="Fulton R."/>
            <person name="Garcia A.C."/>
            <person name="Gardiner A."/>
            <person name="Garfield D.A."/>
            <person name="Garvin B.E."/>
            <person name="Gibson G."/>
            <person name="Gilbert D."/>
            <person name="Gnerre S."/>
            <person name="Godfrey J."/>
            <person name="Good R."/>
            <person name="Gotea V."/>
            <person name="Gravely B."/>
            <person name="Greenberg A.J."/>
            <person name="Griffiths-Jones S."/>
            <person name="Gross S."/>
            <person name="Guigo R."/>
            <person name="Gustafson E.A."/>
            <person name="Haerty W."/>
            <person name="Hahn M.W."/>
            <person name="Halligan D.L."/>
            <person name="Halpern A.L."/>
            <person name="Halter G.M."/>
            <person name="Han M.V."/>
            <person name="Heger A."/>
            <person name="Hillier L."/>
            <person name="Hinrichs A.S."/>
            <person name="Holmes I."/>
            <person name="Hoskins R.A."/>
            <person name="Hubisz M.J."/>
            <person name="Hultmark D."/>
            <person name="Huntley M.A."/>
            <person name="Jaffe D.B."/>
            <person name="Jagadeeshan S."/>
            <person name="Jeck W.R."/>
            <person name="Johnson J."/>
            <person name="Jones C.D."/>
            <person name="Jordan W.C."/>
            <person name="Karpen G.H."/>
            <person name="Kataoka E."/>
            <person name="Keightley P.D."/>
            <person name="Kheradpour P."/>
            <person name="Kirkness E.F."/>
            <person name="Koerich L.B."/>
            <person name="Kristiansen K."/>
            <person name="Kudrna D."/>
            <person name="Kulathinal R.J."/>
            <person name="Kumar S."/>
            <person name="Kwok R."/>
            <person name="Lander E."/>
            <person name="Langley C.H."/>
            <person name="Lapoint R."/>
            <person name="Lazzaro B.P."/>
            <person name="Lee S.J."/>
            <person name="Levesque L."/>
            <person name="Li R."/>
            <person name="Lin C.F."/>
            <person name="Lin M.F."/>
            <person name="Lindblad-Toh K."/>
            <person name="Llopart A."/>
            <person name="Long M."/>
            <person name="Low L."/>
            <person name="Lozovsky E."/>
            <person name="Lu J."/>
            <person name="Luo M."/>
            <person name="Machado C.A."/>
            <person name="Makalowski W."/>
            <person name="Marzo M."/>
            <person name="Matsuda M."/>
            <person name="Matzkin L."/>
            <person name="McAllister B."/>
            <person name="McBride C.S."/>
            <person name="McKernan B."/>
            <person name="McKernan K."/>
            <person name="Mendez-Lago M."/>
            <person name="Minx P."/>
            <person name="Mollenhauer M.U."/>
            <person name="Montooth K."/>
            <person name="Mount S.M."/>
            <person name="Mu X."/>
            <person name="Myers E."/>
            <person name="Negre B."/>
            <person name="Newfeld S."/>
            <person name="Nielsen R."/>
            <person name="Noor M.A."/>
            <person name="O'Grady P."/>
            <person name="Pachter L."/>
            <person name="Papaceit M."/>
            <person name="Parisi M.J."/>
            <person name="Parisi M."/>
            <person name="Parts L."/>
            <person name="Pedersen J.S."/>
            <person name="Pesole G."/>
            <person name="Phillippy A.M."/>
            <person name="Ponting C.P."/>
            <person name="Pop M."/>
            <person name="Porcelli D."/>
            <person name="Powell J.R."/>
            <person name="Prohaska S."/>
            <person name="Pruitt K."/>
            <person name="Puig M."/>
            <person name="Quesneville H."/>
            <person name="Ram K.R."/>
            <person name="Rand D."/>
            <person name="Rasmussen M.D."/>
            <person name="Reed L.K."/>
            <person name="Reenan R."/>
            <person name="Reily A."/>
            <person name="Remington K.A."/>
            <person name="Rieger T.T."/>
            <person name="Ritchie M.G."/>
            <person name="Robin C."/>
            <person name="Rogers Y.H."/>
            <person name="Rohde C."/>
            <person name="Rozas J."/>
            <person name="Rubenfield M.J."/>
            <person name="Ruiz A."/>
            <person name="Russo S."/>
            <person name="Salzberg S.L."/>
            <person name="Sanchez-Gracia A."/>
            <person name="Saranga D.J."/>
            <person name="Sato H."/>
            <person name="Schaeffer S.W."/>
            <person name="Schatz M.C."/>
            <person name="Schlenke T."/>
            <person name="Schwartz R."/>
            <person name="Segarra C."/>
            <person name="Singh R.S."/>
            <person name="Sirot L."/>
            <person name="Sirota M."/>
            <person name="Sisneros N.B."/>
            <person name="Smith C.D."/>
            <person name="Smith T.F."/>
            <person name="Spieth J."/>
            <person name="Stage D.E."/>
            <person name="Stark A."/>
            <person name="Stephan W."/>
            <person name="Strausberg R.L."/>
            <person name="Strempel S."/>
            <person name="Sturgill D."/>
            <person name="Sutton G."/>
            <person name="Sutton G.G."/>
            <person name="Tao W."/>
            <person name="Teichmann S."/>
            <person name="Tobari Y.N."/>
            <person name="Tomimura Y."/>
            <person name="Tsolas J.M."/>
            <person name="Valente V.L."/>
            <person name="Venter E."/>
            <person name="Venter J.C."/>
            <person name="Vicario S."/>
            <person name="Vieira F.G."/>
            <person name="Vilella A.J."/>
            <person name="Villasante A."/>
            <person name="Walenz B."/>
            <person name="Wang J."/>
            <person name="Wasserman M."/>
            <person name="Watts T."/>
            <person name="Wilson D."/>
            <person name="Wilson R.K."/>
            <person name="Wing R.A."/>
            <person name="Wolfner M.F."/>
            <person name="Wong A."/>
            <person name="Wong G.K."/>
            <person name="Wu C.I."/>
            <person name="Wu G."/>
            <person name="Yamamoto D."/>
            <person name="Yang H.P."/>
            <person name="Yang S.P."/>
            <person name="Yorke J.A."/>
            <person name="Yoshida K."/>
            <person name="Zdobnov E."/>
            <person name="Zhang P."/>
            <person name="Zhang Y."/>
            <person name="Zimin A.V."/>
            <person name="Baldwin J."/>
            <person name="Abdouelleil A."/>
            <person name="Abdulkadir J."/>
            <person name="Abebe A."/>
            <person name="Abera B."/>
            <person name="Abreu J."/>
            <person name="Acer S.C."/>
            <person name="Aftuck L."/>
            <person name="Alexander A."/>
            <person name="An P."/>
            <person name="Anderson E."/>
            <person name="Anderson S."/>
            <person name="Arachi H."/>
            <person name="Azer M."/>
            <person name="Bachantsang P."/>
            <person name="Barry A."/>
            <person name="Bayul T."/>
            <person name="Berlin A."/>
            <person name="Bessette D."/>
            <person name="Bloom T."/>
            <person name="Blye J."/>
            <person name="Boguslavskiy L."/>
            <person name="Bonnet C."/>
            <person name="Boukhgalter B."/>
            <person name="Bourzgui I."/>
            <person name="Brown A."/>
            <person name="Cahill P."/>
            <person name="Channer S."/>
            <person name="Cheshatsang Y."/>
            <person name="Chuda L."/>
            <person name="Citroen M."/>
            <person name="Collymore A."/>
            <person name="Cooke P."/>
            <person name="Costello M."/>
            <person name="D'Aco K."/>
            <person name="Daza R."/>
            <person name="De Haan G."/>
            <person name="DeGray S."/>
            <person name="DeMaso C."/>
            <person name="Dhargay N."/>
            <person name="Dooley K."/>
            <person name="Dooley E."/>
            <person name="Doricent M."/>
            <person name="Dorje P."/>
            <person name="Dorjee K."/>
            <person name="Dupes A."/>
            <person name="Elong R."/>
            <person name="Falk J."/>
            <person name="Farina A."/>
            <person name="Faro S."/>
            <person name="Ferguson D."/>
            <person name="Fisher S."/>
            <person name="Foley C.D."/>
            <person name="Franke A."/>
            <person name="Friedrich D."/>
            <person name="Gadbois L."/>
            <person name="Gearin G."/>
            <person name="Gearin C.R."/>
            <person name="Giannoukos G."/>
            <person name="Goode T."/>
            <person name="Graham J."/>
            <person name="Grandbois E."/>
            <person name="Grewal S."/>
            <person name="Gyaltsen K."/>
            <person name="Hafez N."/>
            <person name="Hagos B."/>
            <person name="Hall J."/>
            <person name="Henson C."/>
            <person name="Hollinger A."/>
            <person name="Honan T."/>
            <person name="Huard M.D."/>
            <person name="Hughes L."/>
            <person name="Hurhula B."/>
            <person name="Husby M.E."/>
            <person name="Kamat A."/>
            <person name="Kanga B."/>
            <person name="Kashin S."/>
            <person name="Khazanovich D."/>
            <person name="Kisner P."/>
            <person name="Lance K."/>
            <person name="Lara M."/>
            <person name="Lee W."/>
            <person name="Lennon N."/>
            <person name="Letendre F."/>
            <person name="LeVine R."/>
            <person name="Lipovsky A."/>
            <person name="Liu X."/>
            <person name="Liu J."/>
            <person name="Liu S."/>
            <person name="Lokyitsang T."/>
            <person name="Lokyitsang Y."/>
            <person name="Lubonja R."/>
            <person name="Lui A."/>
            <person name="MacDonald P."/>
            <person name="Magnisalis V."/>
            <person name="Maru K."/>
            <person name="Matthews C."/>
            <person name="McCusker W."/>
            <person name="McDonough S."/>
            <person name="Mehta T."/>
            <person name="Meldrim J."/>
            <person name="Meneus L."/>
            <person name="Mihai O."/>
            <person name="Mihalev A."/>
            <person name="Mihova T."/>
            <person name="Mittelman R."/>
            <person name="Mlenga V."/>
            <person name="Montmayeur A."/>
            <person name="Mulrain L."/>
            <person name="Navidi A."/>
            <person name="Naylor J."/>
            <person name="Negash T."/>
            <person name="Nguyen T."/>
            <person name="Nguyen N."/>
            <person name="Nicol R."/>
            <person name="Norbu C."/>
            <person name="Norbu N."/>
            <person name="Novod N."/>
            <person name="O'Neill B."/>
            <person name="Osman S."/>
            <person name="Markiewicz E."/>
            <person name="Oyono O.L."/>
            <person name="Patti C."/>
            <person name="Phunkhang P."/>
            <person name="Pierre F."/>
            <person name="Priest M."/>
            <person name="Raghuraman S."/>
            <person name="Rege F."/>
            <person name="Reyes R."/>
            <person name="Rise C."/>
            <person name="Rogov P."/>
            <person name="Ross K."/>
            <person name="Ryan E."/>
            <person name="Settipalli S."/>
            <person name="Shea T."/>
            <person name="Sherpa N."/>
            <person name="Shi L."/>
            <person name="Shih D."/>
            <person name="Sparrow T."/>
            <person name="Spaulding J."/>
            <person name="Stalker J."/>
            <person name="Stange-Thomann N."/>
            <person name="Stavropoulos S."/>
            <person name="Stone C."/>
            <person name="Strader C."/>
            <person name="Tesfaye S."/>
            <person name="Thomson T."/>
            <person name="Thoulutsang Y."/>
            <person name="Thoulutsang D."/>
            <person name="Topham K."/>
            <person name="Topping I."/>
            <person name="Tsamla T."/>
            <person name="Vassiliev H."/>
            <person name="Vo A."/>
            <person name="Wangchuk T."/>
            <person name="Wangdi T."/>
            <person name="Weiand M."/>
            <person name="Wilkinson J."/>
            <person name="Wilson A."/>
            <person name="Yadav S."/>
            <person name="Young G."/>
            <person name="Yu Q."/>
            <person name="Zembek L."/>
            <person name="Zhong D."/>
            <person name="Zimmer A."/>
            <person name="Zwirko Z."/>
            <person name="Jaffe D.B."/>
            <person name="Alvarez P."/>
            <person name="Brockman W."/>
            <person name="Butler J."/>
            <person name="Chin C."/>
            <person name="Gnerre S."/>
            <person name="Grabherr M."/>
            <person name="Kleber M."/>
            <person name="Mauceli E."/>
            <person name="MacCallum I."/>
        </authorList>
    </citation>
    <scope>NUCLEOTIDE SEQUENCE [LARGE SCALE GENOMIC DNA]</scope>
    <source>
        <strain evidence="14">Tucson 14030-0811.24</strain>
    </source>
</reference>
<dbReference type="OMA" id="MASNKEC"/>
<dbReference type="HOGENOM" id="CLU_394457_0_0_1"/>
<evidence type="ECO:0000256" key="8">
    <source>
        <dbReference type="ARBA" id="ARBA00023125"/>
    </source>
</evidence>
<dbReference type="Proteomes" id="UP000007798">
    <property type="component" value="Unassembled WGS sequence"/>
</dbReference>
<evidence type="ECO:0000259" key="12">
    <source>
        <dbReference type="SMART" id="SM00559"/>
    </source>
</evidence>
<dbReference type="SUPFAM" id="SSF100939">
    <property type="entry name" value="SPOC domain-like"/>
    <property type="match status" value="1"/>
</dbReference>
<evidence type="ECO:0000313" key="14">
    <source>
        <dbReference type="Proteomes" id="UP000007798"/>
    </source>
</evidence>
<dbReference type="Gene3D" id="1.10.1600.10">
    <property type="match status" value="1"/>
</dbReference>
<dbReference type="PhylomeDB" id="B4N026"/>
<evidence type="ECO:0000256" key="10">
    <source>
        <dbReference type="ARBA" id="ARBA00023204"/>
    </source>
</evidence>
<dbReference type="SUPFAM" id="SSF101420">
    <property type="entry name" value="C-terminal domain of Ku80"/>
    <property type="match status" value="1"/>
</dbReference>
<keyword evidence="5 13" id="KW-0378">Hydrolase</keyword>
<dbReference type="FunCoup" id="B4N026">
    <property type="interactions" value="1486"/>
</dbReference>
<dbReference type="GO" id="GO:0045471">
    <property type="term" value="P:response to ethanol"/>
    <property type="evidence" value="ECO:0007669"/>
    <property type="project" value="EnsemblMetazoa"/>
</dbReference>
<dbReference type="GO" id="GO:0043564">
    <property type="term" value="C:Ku70:Ku80 complex"/>
    <property type="evidence" value="ECO:0007669"/>
    <property type="project" value="InterPro"/>
</dbReference>
<dbReference type="GO" id="GO:0071480">
    <property type="term" value="P:cellular response to gamma radiation"/>
    <property type="evidence" value="ECO:0007669"/>
    <property type="project" value="EnsemblMetazoa"/>
</dbReference>
<keyword evidence="11" id="KW-0539">Nucleus</keyword>
<dbReference type="Pfam" id="PF08785">
    <property type="entry name" value="Ku_PK_bind"/>
    <property type="match status" value="1"/>
</dbReference>
<evidence type="ECO:0000256" key="1">
    <source>
        <dbReference type="ARBA" id="ARBA00004123"/>
    </source>
</evidence>
<protein>
    <recommendedName>
        <fullName evidence="12">Ku domain-containing protein</fullName>
    </recommendedName>
</protein>
<dbReference type="InterPro" id="IPR014893">
    <property type="entry name" value="Ku_PK_bind"/>
</dbReference>
<feature type="domain" description="Ku" evidence="12">
    <location>
        <begin position="270"/>
        <end position="410"/>
    </location>
</feature>
<dbReference type="GO" id="GO:0006303">
    <property type="term" value="P:double-strand break repair via nonhomologous end joining"/>
    <property type="evidence" value="ECO:0007669"/>
    <property type="project" value="EnsemblMetazoa"/>
</dbReference>
<evidence type="ECO:0000256" key="7">
    <source>
        <dbReference type="ARBA" id="ARBA00022840"/>
    </source>
</evidence>
<dbReference type="InterPro" id="IPR016194">
    <property type="entry name" value="SPOC-like_C_dom_sf"/>
</dbReference>
<dbReference type="Pfam" id="PF02735">
    <property type="entry name" value="Ku"/>
    <property type="match status" value="1"/>
</dbReference>
<dbReference type="GO" id="GO:0003684">
    <property type="term" value="F:damaged DNA binding"/>
    <property type="evidence" value="ECO:0007669"/>
    <property type="project" value="InterPro"/>
</dbReference>
<keyword evidence="14" id="KW-1185">Reference proteome</keyword>
<proteinExistence type="inferred from homology"/>
<dbReference type="InterPro" id="IPR024193">
    <property type="entry name" value="Ku80"/>
</dbReference>
<evidence type="ECO:0000256" key="9">
    <source>
        <dbReference type="ARBA" id="ARBA00023172"/>
    </source>
</evidence>
<comment type="similarity">
    <text evidence="2">Belongs to the ku80 family.</text>
</comment>
<keyword evidence="3" id="KW-0547">Nucleotide-binding</keyword>
<sequence>MATNKESLIVILDIRTCAQEEFKLKAVKCAAEIIKDKIVSDKKDYISFVLVGTEHNEKNAPNVKKYEHIQLCTWPLLLKFFKFVNETATDKGQWLDGLKVALEMQEQALSFKPARQRILLLFDFNSAKQEYEDFQEITNNLLNSGIELIVGSHNIAYKDNPETNLPQAIFNLSRKASPEELDNQKYALQLVFQCNATLCNFKETLRNIFKVTNRRPWSWNAKLFIGSKISLNLQGIIAMKNESLVKLKKVWSEKKEWVSREERYYIKGSEITPLPEDLIDGYMLGGTAVPYDDTLIEPKEPHPAGLHFVGFVEWESIPDEYFCGDSLYMLVHQKGNSVSARKLDALVRALILKKRVILCWKIFSLKFNTPRVVVLIPQQPEENKPASLYMLELSYHAQHHFWDFPSLRTAKTESNSDQLEAIDNLIDSMDLECTLKDTQMPRACAQNDLLPFDGLPSIYEQNIMDVLEYKVLDRVSNDEQFKKLKEERKFVDVFWSVPEAIEEKSKQAANAVKKLFPLERSLAWQEKLKAKELEEQSLPIKQERKDLESPLHLNNIGLVNPAQDYKQILDNLKTLSNTTLRDSQFQVHSAQMRVVILTLMERKNLNLEQLKDVIQLYRNSCLDFNSLKEYDQFASELKKKATDKQLKEFWEKIIVELQLGPLLIGEPTLDDELRLKAFYTIEHWPEAMDE</sequence>
<keyword evidence="6" id="KW-0347">Helicase</keyword>